<dbReference type="PANTHER" id="PTHR45929:SF3">
    <property type="entry name" value="JAK PATHWAY SIGNAL TRANSDUCTION ADAPTOR MOLECULE"/>
    <property type="match status" value="1"/>
</dbReference>
<dbReference type="PANTHER" id="PTHR45929">
    <property type="entry name" value="JAK PATHWAY SIGNAL TRANSDUCTION ADAPTOR MOLECULE"/>
    <property type="match status" value="1"/>
</dbReference>
<dbReference type="SUPFAM" id="SSF50044">
    <property type="entry name" value="SH3-domain"/>
    <property type="match status" value="2"/>
</dbReference>
<dbReference type="RefSeq" id="XP_001305989.1">
    <property type="nucleotide sequence ID" value="XM_001305988.1"/>
</dbReference>
<dbReference type="InterPro" id="IPR050670">
    <property type="entry name" value="STAM"/>
</dbReference>
<dbReference type="OrthoDB" id="10255964at2759"/>
<dbReference type="CDD" id="cd00174">
    <property type="entry name" value="SH3"/>
    <property type="match status" value="1"/>
</dbReference>
<dbReference type="FunCoup" id="A2FPV5">
    <property type="interactions" value="281"/>
</dbReference>
<dbReference type="KEGG" id="tva:4750777"/>
<feature type="domain" description="SH3" evidence="3">
    <location>
        <begin position="251"/>
        <end position="310"/>
    </location>
</feature>
<dbReference type="SUPFAM" id="SSF103657">
    <property type="entry name" value="BAR/IMD domain-like"/>
    <property type="match status" value="1"/>
</dbReference>
<dbReference type="AlphaFoldDB" id="A2FPV5"/>
<dbReference type="InterPro" id="IPR001452">
    <property type="entry name" value="SH3_domain"/>
</dbReference>
<keyword evidence="1 2" id="KW-0728">SH3 domain</keyword>
<dbReference type="Proteomes" id="UP000001542">
    <property type="component" value="Unassembled WGS sequence"/>
</dbReference>
<reference evidence="4" key="1">
    <citation type="submission" date="2006-10" db="EMBL/GenBank/DDBJ databases">
        <authorList>
            <person name="Amadeo P."/>
            <person name="Zhao Q."/>
            <person name="Wortman J."/>
            <person name="Fraser-Liggett C."/>
            <person name="Carlton J."/>
        </authorList>
    </citation>
    <scope>NUCLEOTIDE SEQUENCE</scope>
    <source>
        <strain evidence="4">G3</strain>
    </source>
</reference>
<dbReference type="Gene3D" id="2.30.30.40">
    <property type="entry name" value="SH3 Domains"/>
    <property type="match status" value="1"/>
</dbReference>
<gene>
    <name evidence="4" type="ORF">TVAG_220340</name>
</gene>
<dbReference type="Gene3D" id="1.20.1270.60">
    <property type="entry name" value="Arfaptin homology (AH) domain/BAR domain"/>
    <property type="match status" value="1"/>
</dbReference>
<proteinExistence type="predicted"/>
<dbReference type="STRING" id="5722.A2FPV5"/>
<keyword evidence="5" id="KW-1185">Reference proteome</keyword>
<evidence type="ECO:0000256" key="2">
    <source>
        <dbReference type="PROSITE-ProRule" id="PRU00192"/>
    </source>
</evidence>
<dbReference type="PRINTS" id="PR00499">
    <property type="entry name" value="P67PHOX"/>
</dbReference>
<sequence length="377" mass="42498">MSTTAELNTIFTRISQRVDSGTENLNVLLRIFTKRAEIEDKISELYKSCLPDKYDQTDPFLMTLVEMINKQATMHAKFAQEVRGGIIVPQTRFVTTVREKQRNIQNAVRRNQGTVSKVQKDYDNAVHDLEQAKAALSTVPPNKQASQQQKIQKYAILAKQRQDEIHRTITLLHTSAIPTLHADFSEFDSSRLVHIQNSVSKLADLNKMIDEADMKLAIGVLTKVNNMDGADRSSRYVTRAFNPSSKSLTDETELYAYGIENYNSEDPADLQFVRGDKIRVLQQHNSGWWDGELNGKRGLFPRSFVTLGRDELAKNDPIGAVFLCTKDFTGTSGGEIQLLSGDLVYVDYVIGQKCSGRNLRTNNRGFFPLDALESKIN</sequence>
<evidence type="ECO:0000256" key="1">
    <source>
        <dbReference type="ARBA" id="ARBA00022443"/>
    </source>
</evidence>
<evidence type="ECO:0000313" key="4">
    <source>
        <dbReference type="EMBL" id="EAX93059.1"/>
    </source>
</evidence>
<protein>
    <submittedName>
        <fullName evidence="4">Variant SH3 domain containing protein</fullName>
    </submittedName>
</protein>
<evidence type="ECO:0000259" key="3">
    <source>
        <dbReference type="PROSITE" id="PS50002"/>
    </source>
</evidence>
<dbReference type="SMR" id="A2FPV5"/>
<organism evidence="4 5">
    <name type="scientific">Trichomonas vaginalis (strain ATCC PRA-98 / G3)</name>
    <dbReference type="NCBI Taxonomy" id="412133"/>
    <lineage>
        <taxon>Eukaryota</taxon>
        <taxon>Metamonada</taxon>
        <taxon>Parabasalia</taxon>
        <taxon>Trichomonadida</taxon>
        <taxon>Trichomonadidae</taxon>
        <taxon>Trichomonas</taxon>
    </lineage>
</organism>
<dbReference type="PROSITE" id="PS50002">
    <property type="entry name" value="SH3"/>
    <property type="match status" value="1"/>
</dbReference>
<evidence type="ECO:0000313" key="5">
    <source>
        <dbReference type="Proteomes" id="UP000001542"/>
    </source>
</evidence>
<name>A2FPV5_TRIV3</name>
<reference evidence="4" key="2">
    <citation type="journal article" date="2007" name="Science">
        <title>Draft genome sequence of the sexually transmitted pathogen Trichomonas vaginalis.</title>
        <authorList>
            <person name="Carlton J.M."/>
            <person name="Hirt R.P."/>
            <person name="Silva J.C."/>
            <person name="Delcher A.L."/>
            <person name="Schatz M."/>
            <person name="Zhao Q."/>
            <person name="Wortman J.R."/>
            <person name="Bidwell S.L."/>
            <person name="Alsmark U.C.M."/>
            <person name="Besteiro S."/>
            <person name="Sicheritz-Ponten T."/>
            <person name="Noel C.J."/>
            <person name="Dacks J.B."/>
            <person name="Foster P.G."/>
            <person name="Simillion C."/>
            <person name="Van de Peer Y."/>
            <person name="Miranda-Saavedra D."/>
            <person name="Barton G.J."/>
            <person name="Westrop G.D."/>
            <person name="Mueller S."/>
            <person name="Dessi D."/>
            <person name="Fiori P.L."/>
            <person name="Ren Q."/>
            <person name="Paulsen I."/>
            <person name="Zhang H."/>
            <person name="Bastida-Corcuera F.D."/>
            <person name="Simoes-Barbosa A."/>
            <person name="Brown M.T."/>
            <person name="Hayes R.D."/>
            <person name="Mukherjee M."/>
            <person name="Okumura C.Y."/>
            <person name="Schneider R."/>
            <person name="Smith A.J."/>
            <person name="Vanacova S."/>
            <person name="Villalvazo M."/>
            <person name="Haas B.J."/>
            <person name="Pertea M."/>
            <person name="Feldblyum T.V."/>
            <person name="Utterback T.R."/>
            <person name="Shu C.L."/>
            <person name="Osoegawa K."/>
            <person name="de Jong P.J."/>
            <person name="Hrdy I."/>
            <person name="Horvathova L."/>
            <person name="Zubacova Z."/>
            <person name="Dolezal P."/>
            <person name="Malik S.B."/>
            <person name="Logsdon J.M. Jr."/>
            <person name="Henze K."/>
            <person name="Gupta A."/>
            <person name="Wang C.C."/>
            <person name="Dunne R.L."/>
            <person name="Upcroft J.A."/>
            <person name="Upcroft P."/>
            <person name="White O."/>
            <person name="Salzberg S.L."/>
            <person name="Tang P."/>
            <person name="Chiu C.-H."/>
            <person name="Lee Y.-S."/>
            <person name="Embley T.M."/>
            <person name="Coombs G.H."/>
            <person name="Mottram J.C."/>
            <person name="Tachezy J."/>
            <person name="Fraser-Liggett C.M."/>
            <person name="Johnson P.J."/>
        </authorList>
    </citation>
    <scope>NUCLEOTIDE SEQUENCE [LARGE SCALE GENOMIC DNA]</scope>
    <source>
        <strain evidence="4">G3</strain>
    </source>
</reference>
<dbReference type="Pfam" id="PF14604">
    <property type="entry name" value="SH3_9"/>
    <property type="match status" value="1"/>
</dbReference>
<dbReference type="InterPro" id="IPR036028">
    <property type="entry name" value="SH3-like_dom_sf"/>
</dbReference>
<dbReference type="FunFam" id="2.30.30.40:FF:000072">
    <property type="entry name" value="Unconventional Myosin IB"/>
    <property type="match status" value="1"/>
</dbReference>
<dbReference type="VEuPathDB" id="TrichDB:TVAGG3_0861530"/>
<dbReference type="VEuPathDB" id="TrichDB:TVAG_220340"/>
<dbReference type="EMBL" id="DS113932">
    <property type="protein sequence ID" value="EAX93059.1"/>
    <property type="molecule type" value="Genomic_DNA"/>
</dbReference>
<accession>A2FPV5</accession>
<dbReference type="SMART" id="SM00326">
    <property type="entry name" value="SH3"/>
    <property type="match status" value="2"/>
</dbReference>
<dbReference type="InterPro" id="IPR027267">
    <property type="entry name" value="AH/BAR_dom_sf"/>
</dbReference>
<dbReference type="InParanoid" id="A2FPV5"/>